<dbReference type="InterPro" id="IPR002213">
    <property type="entry name" value="UDP_glucos_trans"/>
</dbReference>
<name>A0AAV9DNR9_ACOCL</name>
<dbReference type="Pfam" id="PF00201">
    <property type="entry name" value="UDPGT"/>
    <property type="match status" value="1"/>
</dbReference>
<reference evidence="7" key="1">
    <citation type="journal article" date="2023" name="Nat. Commun.">
        <title>Diploid and tetraploid genomes of Acorus and the evolution of monocots.</title>
        <authorList>
            <person name="Ma L."/>
            <person name="Liu K.W."/>
            <person name="Li Z."/>
            <person name="Hsiao Y.Y."/>
            <person name="Qi Y."/>
            <person name="Fu T."/>
            <person name="Tang G.D."/>
            <person name="Zhang D."/>
            <person name="Sun W.H."/>
            <person name="Liu D.K."/>
            <person name="Li Y."/>
            <person name="Chen G.Z."/>
            <person name="Liu X.D."/>
            <person name="Liao X.Y."/>
            <person name="Jiang Y.T."/>
            <person name="Yu X."/>
            <person name="Hao Y."/>
            <person name="Huang J."/>
            <person name="Zhao X.W."/>
            <person name="Ke S."/>
            <person name="Chen Y.Y."/>
            <person name="Wu W.L."/>
            <person name="Hsu J.L."/>
            <person name="Lin Y.F."/>
            <person name="Huang M.D."/>
            <person name="Li C.Y."/>
            <person name="Huang L."/>
            <person name="Wang Z.W."/>
            <person name="Zhao X."/>
            <person name="Zhong W.Y."/>
            <person name="Peng D.H."/>
            <person name="Ahmad S."/>
            <person name="Lan S."/>
            <person name="Zhang J.S."/>
            <person name="Tsai W.C."/>
            <person name="Van de Peer Y."/>
            <person name="Liu Z.J."/>
        </authorList>
    </citation>
    <scope>NUCLEOTIDE SEQUENCE</scope>
    <source>
        <strain evidence="7">CP</strain>
    </source>
</reference>
<protein>
    <recommendedName>
        <fullName evidence="5">Glycosyltransferase</fullName>
        <ecNumber evidence="5">2.4.1.-</ecNumber>
    </recommendedName>
</protein>
<keyword evidence="8" id="KW-1185">Reference proteome</keyword>
<dbReference type="PANTHER" id="PTHR48046">
    <property type="entry name" value="UDP-GLYCOSYLTRANSFERASE 72E1"/>
    <property type="match status" value="1"/>
</dbReference>
<comment type="caution">
    <text evidence="7">The sequence shown here is derived from an EMBL/GenBank/DDBJ whole genome shotgun (WGS) entry which is preliminary data.</text>
</comment>
<dbReference type="FunFam" id="3.40.50.2000:FF:000051">
    <property type="entry name" value="Glycosyltransferase"/>
    <property type="match status" value="1"/>
</dbReference>
<evidence type="ECO:0000313" key="7">
    <source>
        <dbReference type="EMBL" id="KAK1302770.1"/>
    </source>
</evidence>
<dbReference type="Gene3D" id="3.40.50.2000">
    <property type="entry name" value="Glycogen Phosphorylase B"/>
    <property type="match status" value="2"/>
</dbReference>
<dbReference type="PROSITE" id="PS00375">
    <property type="entry name" value="UDPGT"/>
    <property type="match status" value="1"/>
</dbReference>
<dbReference type="SUPFAM" id="SSF53756">
    <property type="entry name" value="UDP-Glycosyltransferase/glycogen phosphorylase"/>
    <property type="match status" value="1"/>
</dbReference>
<proteinExistence type="inferred from homology"/>
<dbReference type="InterPro" id="IPR035595">
    <property type="entry name" value="UDP_glycos_trans_CS"/>
</dbReference>
<feature type="region of interest" description="Disordered" evidence="6">
    <location>
        <begin position="475"/>
        <end position="495"/>
    </location>
</feature>
<dbReference type="EC" id="2.4.1.-" evidence="5"/>
<evidence type="ECO:0000256" key="1">
    <source>
        <dbReference type="ARBA" id="ARBA00009995"/>
    </source>
</evidence>
<evidence type="ECO:0000256" key="5">
    <source>
        <dbReference type="RuleBase" id="RU362057"/>
    </source>
</evidence>
<reference evidence="7" key="2">
    <citation type="submission" date="2023-06" db="EMBL/GenBank/DDBJ databases">
        <authorList>
            <person name="Ma L."/>
            <person name="Liu K.-W."/>
            <person name="Li Z."/>
            <person name="Hsiao Y.-Y."/>
            <person name="Qi Y."/>
            <person name="Fu T."/>
            <person name="Tang G."/>
            <person name="Zhang D."/>
            <person name="Sun W.-H."/>
            <person name="Liu D.-K."/>
            <person name="Li Y."/>
            <person name="Chen G.-Z."/>
            <person name="Liu X.-D."/>
            <person name="Liao X.-Y."/>
            <person name="Jiang Y.-T."/>
            <person name="Yu X."/>
            <person name="Hao Y."/>
            <person name="Huang J."/>
            <person name="Zhao X.-W."/>
            <person name="Ke S."/>
            <person name="Chen Y.-Y."/>
            <person name="Wu W.-L."/>
            <person name="Hsu J.-L."/>
            <person name="Lin Y.-F."/>
            <person name="Huang M.-D."/>
            <person name="Li C.-Y."/>
            <person name="Huang L."/>
            <person name="Wang Z.-W."/>
            <person name="Zhao X."/>
            <person name="Zhong W.-Y."/>
            <person name="Peng D.-H."/>
            <person name="Ahmad S."/>
            <person name="Lan S."/>
            <person name="Zhang J.-S."/>
            <person name="Tsai W.-C."/>
            <person name="Van De Peer Y."/>
            <person name="Liu Z.-J."/>
        </authorList>
    </citation>
    <scope>NUCLEOTIDE SEQUENCE</scope>
    <source>
        <strain evidence="7">CP</strain>
        <tissue evidence="7">Leaves</tissue>
    </source>
</reference>
<evidence type="ECO:0000256" key="3">
    <source>
        <dbReference type="ARBA" id="ARBA00022679"/>
    </source>
</evidence>
<keyword evidence="3 4" id="KW-0808">Transferase</keyword>
<dbReference type="PANTHER" id="PTHR48046:SF6">
    <property type="entry name" value="GLYCOSYLTRANSFERASE"/>
    <property type="match status" value="1"/>
</dbReference>
<organism evidence="7 8">
    <name type="scientific">Acorus calamus</name>
    <name type="common">Sweet flag</name>
    <dbReference type="NCBI Taxonomy" id="4465"/>
    <lineage>
        <taxon>Eukaryota</taxon>
        <taxon>Viridiplantae</taxon>
        <taxon>Streptophyta</taxon>
        <taxon>Embryophyta</taxon>
        <taxon>Tracheophyta</taxon>
        <taxon>Spermatophyta</taxon>
        <taxon>Magnoliopsida</taxon>
        <taxon>Liliopsida</taxon>
        <taxon>Acoraceae</taxon>
        <taxon>Acorus</taxon>
    </lineage>
</organism>
<keyword evidence="2 4" id="KW-0328">Glycosyltransferase</keyword>
<dbReference type="CDD" id="cd03784">
    <property type="entry name" value="GT1_Gtf-like"/>
    <property type="match status" value="1"/>
</dbReference>
<dbReference type="EMBL" id="JAUJYO010000012">
    <property type="protein sequence ID" value="KAK1302770.1"/>
    <property type="molecule type" value="Genomic_DNA"/>
</dbReference>
<dbReference type="FunFam" id="3.40.50.2000:FF:000054">
    <property type="entry name" value="Glycosyltransferase"/>
    <property type="match status" value="1"/>
</dbReference>
<dbReference type="AlphaFoldDB" id="A0AAV9DNR9"/>
<comment type="similarity">
    <text evidence="1 4">Belongs to the UDP-glycosyltransferase family.</text>
</comment>
<accession>A0AAV9DNR9</accession>
<dbReference type="GO" id="GO:0008194">
    <property type="term" value="F:UDP-glycosyltransferase activity"/>
    <property type="evidence" value="ECO:0007669"/>
    <property type="project" value="InterPro"/>
</dbReference>
<dbReference type="Proteomes" id="UP001180020">
    <property type="component" value="Unassembled WGS sequence"/>
</dbReference>
<evidence type="ECO:0000256" key="4">
    <source>
        <dbReference type="RuleBase" id="RU003718"/>
    </source>
</evidence>
<evidence type="ECO:0000256" key="2">
    <source>
        <dbReference type="ARBA" id="ARBA00022676"/>
    </source>
</evidence>
<gene>
    <name evidence="7" type="primary">UGT72B1</name>
    <name evidence="7" type="ORF">QJS10_CPB12g01146</name>
</gene>
<evidence type="ECO:0000313" key="8">
    <source>
        <dbReference type="Proteomes" id="UP001180020"/>
    </source>
</evidence>
<evidence type="ECO:0000256" key="6">
    <source>
        <dbReference type="SAM" id="MobiDB-lite"/>
    </source>
</evidence>
<sequence>MVTPTLTTTTMETPPPPPPPPHIVIIPTPGMGHLIPLAEFARRLTHLHHDNISITFTTLSSSSNKAEQTILSSLPPSITSLTLPPPSLSDLPSDLKIESLISLSLSRSLPSLRNVISSLPNVSAIVVDLFGTDAFDVAEEFNIPKYIFFPSTAMTLSLFKHLLDLDRSVSCEYRDLPDPVRLPGCVPLRGSDLLDPVQDRTNDAYKWVLHHTKRYAVADGIFLNSFEDLEPGPIRALTEPGSKPTVYPIGPLVRTGGSEDSTGCLEWLDRQPSGSVLFVCFGSGGTLSLDQLTELAVGLEMSGQRFLWVVKSPSKVSNSSFFSAATSDDPMGFLPEGFVERTKGRGMMVPSWAPQSQVLAHTSTGGFVSHCGWNSTLESVVYGVPLIVWPLYAEQKMNAVNLIEGAKIAIRPTAGEDGVVRREEVSRIVKALMEGEEGMGVRSRVKELQERAKKALSEGGSSCKALSEVALKLRQNNNNHNNNSVANGVSGDVKH</sequence>